<dbReference type="InterPro" id="IPR007295">
    <property type="entry name" value="DUF402"/>
</dbReference>
<dbReference type="OrthoDB" id="1645325at2"/>
<keyword evidence="4" id="KW-1185">Reference proteome</keyword>
<accession>A0A198A8M1</accession>
<organism evidence="3 4">
    <name type="scientific">Paenibacillus oryzisoli</name>
    <dbReference type="NCBI Taxonomy" id="1850517"/>
    <lineage>
        <taxon>Bacteria</taxon>
        <taxon>Bacillati</taxon>
        <taxon>Bacillota</taxon>
        <taxon>Bacilli</taxon>
        <taxon>Bacillales</taxon>
        <taxon>Paenibacillaceae</taxon>
        <taxon>Paenibacillus</taxon>
    </lineage>
</organism>
<dbReference type="Proteomes" id="UP000078454">
    <property type="component" value="Unassembled WGS sequence"/>
</dbReference>
<dbReference type="GO" id="GO:0016787">
    <property type="term" value="F:hydrolase activity"/>
    <property type="evidence" value="ECO:0007669"/>
    <property type="project" value="UniProtKB-KW"/>
</dbReference>
<dbReference type="STRING" id="1850517.A8708_22035"/>
<dbReference type="RefSeq" id="WP_068665948.1">
    <property type="nucleotide sequence ID" value="NZ_LYPB01000072.1"/>
</dbReference>
<dbReference type="AlphaFoldDB" id="A0A198A8M1"/>
<dbReference type="Gene3D" id="2.40.380.10">
    <property type="entry name" value="FomD-like"/>
    <property type="match status" value="1"/>
</dbReference>
<dbReference type="Pfam" id="PF04167">
    <property type="entry name" value="DUF402"/>
    <property type="match status" value="1"/>
</dbReference>
<keyword evidence="1" id="KW-0378">Hydrolase</keyword>
<name>A0A198A8M1_9BACL</name>
<dbReference type="PANTHER" id="PTHR39159:SF1">
    <property type="entry name" value="UPF0374 PROTEIN YGAC"/>
    <property type="match status" value="1"/>
</dbReference>
<dbReference type="InterPro" id="IPR050212">
    <property type="entry name" value="Ntdp-like"/>
</dbReference>
<evidence type="ECO:0000259" key="2">
    <source>
        <dbReference type="Pfam" id="PF04167"/>
    </source>
</evidence>
<dbReference type="PANTHER" id="PTHR39159">
    <property type="match status" value="1"/>
</dbReference>
<gene>
    <name evidence="3" type="ORF">A8708_22035</name>
</gene>
<proteinExistence type="predicted"/>
<sequence>MDNFTPYVIKSFKHDGHLHRMWLTNWQVPASMLHEEHQKQGMLVFINSQTKIQEADGKEWVSRVPGVSFFIPRMWFNIVALMEETGVRYYCNVASPLYVNGNILTYIDYDLDVIRLPDRTVHIVDQDEYERHKLAYHYSALVETKVKEGLATLLTLVNEDKPPFQDDMVIYYYEQWEKYKSGGS</sequence>
<feature type="domain" description="DUF402" evidence="2">
    <location>
        <begin position="40"/>
        <end position="160"/>
    </location>
</feature>
<evidence type="ECO:0000313" key="3">
    <source>
        <dbReference type="EMBL" id="OAS17450.1"/>
    </source>
</evidence>
<reference evidence="3 4" key="1">
    <citation type="submission" date="2016-05" db="EMBL/GenBank/DDBJ databases">
        <title>Paenibacillus sp. 1ZS3-15 nov., isolated from the rhizosphere soil.</title>
        <authorList>
            <person name="Zhang X.X."/>
            <person name="Zhang J."/>
        </authorList>
    </citation>
    <scope>NUCLEOTIDE SEQUENCE [LARGE SCALE GENOMIC DNA]</scope>
    <source>
        <strain evidence="3 4">1ZS3-15</strain>
    </source>
</reference>
<dbReference type="EMBL" id="LYPB01000072">
    <property type="protein sequence ID" value="OAS17450.1"/>
    <property type="molecule type" value="Genomic_DNA"/>
</dbReference>
<protein>
    <recommendedName>
        <fullName evidence="2">DUF402 domain-containing protein</fullName>
    </recommendedName>
</protein>
<evidence type="ECO:0000256" key="1">
    <source>
        <dbReference type="ARBA" id="ARBA00022801"/>
    </source>
</evidence>
<dbReference type="InterPro" id="IPR035930">
    <property type="entry name" value="FomD-like_sf"/>
</dbReference>
<comment type="caution">
    <text evidence="3">The sequence shown here is derived from an EMBL/GenBank/DDBJ whole genome shotgun (WGS) entry which is preliminary data.</text>
</comment>
<dbReference type="SUPFAM" id="SSF159234">
    <property type="entry name" value="FomD-like"/>
    <property type="match status" value="1"/>
</dbReference>
<evidence type="ECO:0000313" key="4">
    <source>
        <dbReference type="Proteomes" id="UP000078454"/>
    </source>
</evidence>